<name>A0A1W6JYM3_9CREN</name>
<dbReference type="InterPro" id="IPR036264">
    <property type="entry name" value="Bact_exopeptidase_dim_dom"/>
</dbReference>
<dbReference type="NCBIfam" id="NF006771">
    <property type="entry name" value="PRK09290.1-5"/>
    <property type="match status" value="1"/>
</dbReference>
<evidence type="ECO:0000256" key="2">
    <source>
        <dbReference type="SAM" id="Coils"/>
    </source>
</evidence>
<reference evidence="4 5" key="1">
    <citation type="submission" date="2017-03" db="EMBL/GenBank/DDBJ databases">
        <title>Sulfur activation and transportation mechanism of thermophilic Archaea Acidianus manzaensis YN-25.</title>
        <authorList>
            <person name="Ma Y."/>
            <person name="Yang Y."/>
            <person name="Xia J."/>
        </authorList>
    </citation>
    <scope>NUCLEOTIDE SEQUENCE [LARGE SCALE GENOMIC DNA]</scope>
    <source>
        <strain evidence="4 5">YN-25</strain>
    </source>
</reference>
<keyword evidence="5" id="KW-1185">Reference proteome</keyword>
<sequence>MYKLIVLMLKYIQNYPYCMDRVRKDIENIGKIGKDPNGGVSRPALSEADIEARMYVMREMEEAGLKVYVDQGGNIIGIKEGEINEPFITTGSHIDTVLNGGIFDGVVGVVGGLETIRLINENKIKNKFPIALIVFTDEEGNSFTPFAGSKYFAGLLKKDELHTIEGKYENIKFGDALKRFFEKSKAKVIEKFPYSIKNHFELHVEQGPILEKEGKDIGIVLGIVGVLRIWANLEGKQSHAGTTPMNMRSDPSIPLAKTILKVREIAKKDIVGTLSYINVFPNVVNVIPGSIKLGIDIRSLDKTELEELEKQISKYIEDESEKEKVKANISSYIEDPVLCAEENIKTIEKSVNELGYSYIKMPSRAVHDSQIMSRITKIGMIFVPSKNGISHAPDEWTDWNYIYKGVNVLYNTLKIITEAKNNKL</sequence>
<dbReference type="InterPro" id="IPR011650">
    <property type="entry name" value="Peptidase_M20_dimer"/>
</dbReference>
<accession>A0A1W6JYM3</accession>
<dbReference type="PANTHER" id="PTHR32494:SF5">
    <property type="entry name" value="ALLANTOATE AMIDOHYDROLASE"/>
    <property type="match status" value="1"/>
</dbReference>
<keyword evidence="2" id="KW-0175">Coiled coil</keyword>
<dbReference type="EMBL" id="CP020477">
    <property type="protein sequence ID" value="ARM75369.1"/>
    <property type="molecule type" value="Genomic_DNA"/>
</dbReference>
<dbReference type="Pfam" id="PF01546">
    <property type="entry name" value="Peptidase_M20"/>
    <property type="match status" value="1"/>
</dbReference>
<dbReference type="InterPro" id="IPR002933">
    <property type="entry name" value="Peptidase_M20"/>
</dbReference>
<dbReference type="Gene3D" id="3.40.630.10">
    <property type="entry name" value="Zn peptidases"/>
    <property type="match status" value="1"/>
</dbReference>
<dbReference type="KEGG" id="aman:B6F84_04545"/>
<evidence type="ECO:0000313" key="5">
    <source>
        <dbReference type="Proteomes" id="UP000193404"/>
    </source>
</evidence>
<organism evidence="4 5">
    <name type="scientific">Acidianus manzaensis</name>
    <dbReference type="NCBI Taxonomy" id="282676"/>
    <lineage>
        <taxon>Archaea</taxon>
        <taxon>Thermoproteota</taxon>
        <taxon>Thermoprotei</taxon>
        <taxon>Sulfolobales</taxon>
        <taxon>Sulfolobaceae</taxon>
        <taxon>Acidianus</taxon>
    </lineage>
</organism>
<gene>
    <name evidence="4" type="ORF">B6F84_04545</name>
</gene>
<dbReference type="PANTHER" id="PTHR32494">
    <property type="entry name" value="ALLANTOATE DEIMINASE-RELATED"/>
    <property type="match status" value="1"/>
</dbReference>
<evidence type="ECO:0000313" key="4">
    <source>
        <dbReference type="EMBL" id="ARM75369.1"/>
    </source>
</evidence>
<evidence type="ECO:0000256" key="1">
    <source>
        <dbReference type="ARBA" id="ARBA00022801"/>
    </source>
</evidence>
<dbReference type="PIRSF" id="PIRSF001235">
    <property type="entry name" value="Amidase_carbamoylase"/>
    <property type="match status" value="1"/>
</dbReference>
<proteinExistence type="predicted"/>
<dbReference type="GO" id="GO:0016813">
    <property type="term" value="F:hydrolase activity, acting on carbon-nitrogen (but not peptide) bonds, in linear amidines"/>
    <property type="evidence" value="ECO:0007669"/>
    <property type="project" value="InterPro"/>
</dbReference>
<dbReference type="CDD" id="cd03884">
    <property type="entry name" value="M20_bAS"/>
    <property type="match status" value="1"/>
</dbReference>
<dbReference type="AlphaFoldDB" id="A0A1W6JYM3"/>
<feature type="coiled-coil region" evidence="2">
    <location>
        <begin position="298"/>
        <end position="325"/>
    </location>
</feature>
<dbReference type="SUPFAM" id="SSF55031">
    <property type="entry name" value="Bacterial exopeptidase dimerisation domain"/>
    <property type="match status" value="1"/>
</dbReference>
<dbReference type="Pfam" id="PF07687">
    <property type="entry name" value="M20_dimer"/>
    <property type="match status" value="1"/>
</dbReference>
<dbReference type="SUPFAM" id="SSF53187">
    <property type="entry name" value="Zn-dependent exopeptidases"/>
    <property type="match status" value="1"/>
</dbReference>
<dbReference type="STRING" id="282676.B6F84_04545"/>
<dbReference type="InterPro" id="IPR010158">
    <property type="entry name" value="Amidase_Cbmase"/>
</dbReference>
<evidence type="ECO:0000259" key="3">
    <source>
        <dbReference type="Pfam" id="PF07687"/>
    </source>
</evidence>
<feature type="domain" description="Peptidase M20 dimerisation" evidence="3">
    <location>
        <begin position="224"/>
        <end position="322"/>
    </location>
</feature>
<protein>
    <recommendedName>
        <fullName evidence="3">Peptidase M20 dimerisation domain-containing protein</fullName>
    </recommendedName>
</protein>
<dbReference type="Proteomes" id="UP000193404">
    <property type="component" value="Chromosome"/>
</dbReference>
<dbReference type="Gene3D" id="3.30.70.360">
    <property type="match status" value="1"/>
</dbReference>
<dbReference type="NCBIfam" id="TIGR01879">
    <property type="entry name" value="hydantase"/>
    <property type="match status" value="1"/>
</dbReference>
<keyword evidence="1" id="KW-0378">Hydrolase</keyword>